<dbReference type="EMBL" id="MU393565">
    <property type="protein sequence ID" value="KAI4861026.1"/>
    <property type="molecule type" value="Genomic_DNA"/>
</dbReference>
<sequence>MAEQVPVVGAANNEHQMAAFEYQNYLFREPIFGHYSSFEARPEHVHIRLDGKTFGITKDFISKKSTYFKTAFEISNVCEIPWRPVEWTTAIAYLHLLCAEESDPIRVEDRLSERVMVAADRFYQALGHPSEPMGLGLAQISMAYRAHFIPLNENQRVKRLEDLPKLENSGIESGGMPRQDFYELIKVYHLCHLVGSPAAAQKVEQVFLRYLNFLVILGGSEETLRQAGNCSDEWWLLGNARISQDIKTIYLFRFAKTDEVRELVLQYWSNLRFE</sequence>
<comment type="caution">
    <text evidence="1">The sequence shown here is derived from an EMBL/GenBank/DDBJ whole genome shotgun (WGS) entry which is preliminary data.</text>
</comment>
<organism evidence="1 2">
    <name type="scientific">Hypoxylon rubiginosum</name>
    <dbReference type="NCBI Taxonomy" id="110542"/>
    <lineage>
        <taxon>Eukaryota</taxon>
        <taxon>Fungi</taxon>
        <taxon>Dikarya</taxon>
        <taxon>Ascomycota</taxon>
        <taxon>Pezizomycotina</taxon>
        <taxon>Sordariomycetes</taxon>
        <taxon>Xylariomycetidae</taxon>
        <taxon>Xylariales</taxon>
        <taxon>Hypoxylaceae</taxon>
        <taxon>Hypoxylon</taxon>
    </lineage>
</organism>
<name>A0ACB9YPI8_9PEZI</name>
<dbReference type="Proteomes" id="UP001497700">
    <property type="component" value="Unassembled WGS sequence"/>
</dbReference>
<evidence type="ECO:0000313" key="1">
    <source>
        <dbReference type="EMBL" id="KAI4861026.1"/>
    </source>
</evidence>
<protein>
    <submittedName>
        <fullName evidence="1">Uncharacterized protein</fullName>
    </submittedName>
</protein>
<keyword evidence="2" id="KW-1185">Reference proteome</keyword>
<reference evidence="1 2" key="1">
    <citation type="journal article" date="2022" name="New Phytol.">
        <title>Ecological generalism drives hyperdiversity of secondary metabolite gene clusters in xylarialean endophytes.</title>
        <authorList>
            <person name="Franco M.E.E."/>
            <person name="Wisecaver J.H."/>
            <person name="Arnold A.E."/>
            <person name="Ju Y.M."/>
            <person name="Slot J.C."/>
            <person name="Ahrendt S."/>
            <person name="Moore L.P."/>
            <person name="Eastman K.E."/>
            <person name="Scott K."/>
            <person name="Konkel Z."/>
            <person name="Mondo S.J."/>
            <person name="Kuo A."/>
            <person name="Hayes R.D."/>
            <person name="Haridas S."/>
            <person name="Andreopoulos B."/>
            <person name="Riley R."/>
            <person name="LaButti K."/>
            <person name="Pangilinan J."/>
            <person name="Lipzen A."/>
            <person name="Amirebrahimi M."/>
            <person name="Yan J."/>
            <person name="Adam C."/>
            <person name="Keymanesh K."/>
            <person name="Ng V."/>
            <person name="Louie K."/>
            <person name="Northen T."/>
            <person name="Drula E."/>
            <person name="Henrissat B."/>
            <person name="Hsieh H.M."/>
            <person name="Youens-Clark K."/>
            <person name="Lutzoni F."/>
            <person name="Miadlikowska J."/>
            <person name="Eastwood D.C."/>
            <person name="Hamelin R.C."/>
            <person name="Grigoriev I.V."/>
            <person name="U'Ren J.M."/>
        </authorList>
    </citation>
    <scope>NUCLEOTIDE SEQUENCE [LARGE SCALE GENOMIC DNA]</scope>
    <source>
        <strain evidence="1 2">CBS 119005</strain>
    </source>
</reference>
<accession>A0ACB9YPI8</accession>
<gene>
    <name evidence="1" type="ORF">F4820DRAFT_465136</name>
</gene>
<proteinExistence type="predicted"/>
<evidence type="ECO:0000313" key="2">
    <source>
        <dbReference type="Proteomes" id="UP001497700"/>
    </source>
</evidence>